<protein>
    <recommendedName>
        <fullName evidence="1">ATPase dynein-related AAA domain-containing protein</fullName>
    </recommendedName>
</protein>
<dbReference type="OrthoDB" id="9771792at2"/>
<dbReference type="GO" id="GO:0005524">
    <property type="term" value="F:ATP binding"/>
    <property type="evidence" value="ECO:0007669"/>
    <property type="project" value="InterPro"/>
</dbReference>
<evidence type="ECO:0000313" key="2">
    <source>
        <dbReference type="EMBL" id="APJ03463.1"/>
    </source>
</evidence>
<gene>
    <name evidence="2" type="ORF">AXG55_05910</name>
</gene>
<dbReference type="GO" id="GO:0016887">
    <property type="term" value="F:ATP hydrolysis activity"/>
    <property type="evidence" value="ECO:0007669"/>
    <property type="project" value="InterPro"/>
</dbReference>
<keyword evidence="3" id="KW-1185">Reference proteome</keyword>
<evidence type="ECO:0000313" key="3">
    <source>
        <dbReference type="Proteomes" id="UP000184731"/>
    </source>
</evidence>
<accession>A0A1L4CZS3</accession>
<dbReference type="InterPro" id="IPR050764">
    <property type="entry name" value="CbbQ/NirQ/NorQ/GpvN"/>
</dbReference>
<evidence type="ECO:0000259" key="1">
    <source>
        <dbReference type="Pfam" id="PF07728"/>
    </source>
</evidence>
<dbReference type="PANTHER" id="PTHR42759:SF6">
    <property type="entry name" value="REGULATORY PROTEIN-RELATED"/>
    <property type="match status" value="1"/>
</dbReference>
<dbReference type="EMBL" id="CP017834">
    <property type="protein sequence ID" value="APJ03463.1"/>
    <property type="molecule type" value="Genomic_DNA"/>
</dbReference>
<name>A0A1L4CZS3_9BACT</name>
<dbReference type="PANTHER" id="PTHR42759">
    <property type="entry name" value="MOXR FAMILY PROTEIN"/>
    <property type="match status" value="1"/>
</dbReference>
<proteinExistence type="predicted"/>
<dbReference type="AlphaFoldDB" id="A0A1L4CZS3"/>
<dbReference type="STRING" id="1915309.AXG55_05910"/>
<dbReference type="Proteomes" id="UP000184731">
    <property type="component" value="Chromosome"/>
</dbReference>
<dbReference type="SUPFAM" id="SSF52540">
    <property type="entry name" value="P-loop containing nucleoside triphosphate hydrolases"/>
    <property type="match status" value="1"/>
</dbReference>
<dbReference type="InterPro" id="IPR011704">
    <property type="entry name" value="ATPase_dyneun-rel_AAA"/>
</dbReference>
<sequence>MSSNIHVDKEKDLAKIGNITVRLAKEYEVPAHWMGNDLASHQLRAAWLRMSDEDLPMNPRLVGKPGVGKTTLAVAVAKELKYPVYLMQGTSDTRPDDLIITPVITEGKQISYVASPLVTAMLLGGVCILDEGNRMSEKSWASLASLLDHRRYVDSVIAGVRIHAHPEFRFVTTMNDDSSVYDLPEYIQSRLNPQIFLDFADVETEARIIRYTVPYIEDNLLLILVNFLSLSHKYEETYSVRDGIQIAKYAQRLRSLDSNLTLPRALKSSVFAILGEDALKYFPTDEQLQNEQHSSARPNLRPV</sequence>
<feature type="domain" description="ATPase dynein-related AAA" evidence="1">
    <location>
        <begin position="61"/>
        <end position="190"/>
    </location>
</feature>
<dbReference type="Gene3D" id="3.40.50.300">
    <property type="entry name" value="P-loop containing nucleotide triphosphate hydrolases"/>
    <property type="match status" value="1"/>
</dbReference>
<dbReference type="InterPro" id="IPR027417">
    <property type="entry name" value="P-loop_NTPase"/>
</dbReference>
<dbReference type="RefSeq" id="WP_148697198.1">
    <property type="nucleotide sequence ID" value="NZ_CP017834.1"/>
</dbReference>
<reference evidence="2 3" key="1">
    <citation type="submission" date="2016-10" db="EMBL/GenBank/DDBJ databases">
        <title>Silvanigrella aquatica sp. nov., isolated from a freshwater lake located in the Black Forest, Germany, description of Silvanigrellaceae fam. nov., Silvanigrellales ord. nov., reclassification of the order Bdellovibrionales in the class Oligoflexia, reclassification of the families Bacteriovoracaceae and Halobacteriovoraceae in the new order Bacteriovoracales ord. nov., and reclassification of the family Pseudobacteriovoracaceae in the order Oligoflexiales.</title>
        <authorList>
            <person name="Hahn M.W."/>
            <person name="Schmidt J."/>
            <person name="Koll U."/>
            <person name="Rohde M."/>
            <person name="Verbag S."/>
            <person name="Pitt A."/>
            <person name="Nakai R."/>
            <person name="Naganuma T."/>
            <person name="Lang E."/>
        </authorList>
    </citation>
    <scope>NUCLEOTIDE SEQUENCE [LARGE SCALE GENOMIC DNA]</scope>
    <source>
        <strain evidence="2 3">MWH-Nonnen-W8red</strain>
    </source>
</reference>
<organism evidence="2 3">
    <name type="scientific">Silvanigrella aquatica</name>
    <dbReference type="NCBI Taxonomy" id="1915309"/>
    <lineage>
        <taxon>Bacteria</taxon>
        <taxon>Pseudomonadati</taxon>
        <taxon>Bdellovibrionota</taxon>
        <taxon>Oligoflexia</taxon>
        <taxon>Silvanigrellales</taxon>
        <taxon>Silvanigrellaceae</taxon>
        <taxon>Silvanigrella</taxon>
    </lineage>
</organism>
<dbReference type="Pfam" id="PF07728">
    <property type="entry name" value="AAA_5"/>
    <property type="match status" value="1"/>
</dbReference>
<dbReference type="CDD" id="cd00009">
    <property type="entry name" value="AAA"/>
    <property type="match status" value="1"/>
</dbReference>
<dbReference type="KEGG" id="saqi:AXG55_05910"/>